<organism evidence="20 21">
    <name type="scientific">Piedraia hortae CBS 480.64</name>
    <dbReference type="NCBI Taxonomy" id="1314780"/>
    <lineage>
        <taxon>Eukaryota</taxon>
        <taxon>Fungi</taxon>
        <taxon>Dikarya</taxon>
        <taxon>Ascomycota</taxon>
        <taxon>Pezizomycotina</taxon>
        <taxon>Dothideomycetes</taxon>
        <taxon>Dothideomycetidae</taxon>
        <taxon>Capnodiales</taxon>
        <taxon>Piedraiaceae</taxon>
        <taxon>Piedraia</taxon>
    </lineage>
</organism>
<evidence type="ECO:0000313" key="21">
    <source>
        <dbReference type="Proteomes" id="UP000799421"/>
    </source>
</evidence>
<evidence type="ECO:0000256" key="2">
    <source>
        <dbReference type="ARBA" id="ARBA00004186"/>
    </source>
</evidence>
<evidence type="ECO:0000256" key="16">
    <source>
        <dbReference type="ARBA" id="ARBA00023328"/>
    </source>
</evidence>
<evidence type="ECO:0000256" key="5">
    <source>
        <dbReference type="ARBA" id="ARBA00022454"/>
    </source>
</evidence>
<evidence type="ECO:0000256" key="4">
    <source>
        <dbReference type="ARBA" id="ARBA00008491"/>
    </source>
</evidence>
<evidence type="ECO:0000256" key="9">
    <source>
        <dbReference type="ARBA" id="ARBA00022776"/>
    </source>
</evidence>
<evidence type="ECO:0000256" key="6">
    <source>
        <dbReference type="ARBA" id="ARBA00022490"/>
    </source>
</evidence>
<evidence type="ECO:0000256" key="18">
    <source>
        <dbReference type="ARBA" id="ARBA00044346"/>
    </source>
</evidence>
<proteinExistence type="inferred from homology"/>
<evidence type="ECO:0000256" key="12">
    <source>
        <dbReference type="ARBA" id="ARBA00023054"/>
    </source>
</evidence>
<evidence type="ECO:0000256" key="7">
    <source>
        <dbReference type="ARBA" id="ARBA00022618"/>
    </source>
</evidence>
<evidence type="ECO:0000256" key="17">
    <source>
        <dbReference type="ARBA" id="ARBA00044112"/>
    </source>
</evidence>
<evidence type="ECO:0000256" key="1">
    <source>
        <dbReference type="ARBA" id="ARBA00004123"/>
    </source>
</evidence>
<dbReference type="SUPFAM" id="SSF46966">
    <property type="entry name" value="Spectrin repeat"/>
    <property type="match status" value="1"/>
</dbReference>
<evidence type="ECO:0000256" key="3">
    <source>
        <dbReference type="ARBA" id="ARBA00004629"/>
    </source>
</evidence>
<dbReference type="OrthoDB" id="10016597at2759"/>
<evidence type="ECO:0000256" key="19">
    <source>
        <dbReference type="SAM" id="MobiDB-lite"/>
    </source>
</evidence>
<keyword evidence="11" id="KW-0995">Kinetochore</keyword>
<keyword evidence="10" id="KW-0159">Chromosome partition</keyword>
<keyword evidence="16" id="KW-0137">Centromere</keyword>
<dbReference type="InterPro" id="IPR013966">
    <property type="entry name" value="Spc34"/>
</dbReference>
<dbReference type="EMBL" id="MU005967">
    <property type="protein sequence ID" value="KAF2862247.1"/>
    <property type="molecule type" value="Genomic_DNA"/>
</dbReference>
<keyword evidence="6" id="KW-0963">Cytoplasm</keyword>
<feature type="compositionally biased region" description="Acidic residues" evidence="19">
    <location>
        <begin position="178"/>
        <end position="188"/>
    </location>
</feature>
<evidence type="ECO:0000256" key="13">
    <source>
        <dbReference type="ARBA" id="ARBA00023212"/>
    </source>
</evidence>
<dbReference type="AlphaFoldDB" id="A0A6A7C4R7"/>
<dbReference type="GO" id="GO:0008608">
    <property type="term" value="P:attachment of spindle microtubules to kinetochore"/>
    <property type="evidence" value="ECO:0007669"/>
    <property type="project" value="InterPro"/>
</dbReference>
<dbReference type="Gene3D" id="1.20.58.60">
    <property type="match status" value="1"/>
</dbReference>
<name>A0A6A7C4R7_9PEZI</name>
<keyword evidence="21" id="KW-1185">Reference proteome</keyword>
<gene>
    <name evidence="20" type="ORF">K470DRAFT_275589</name>
</gene>
<keyword evidence="12" id="KW-0175">Coiled coil</keyword>
<keyword evidence="15" id="KW-0131">Cell cycle</keyword>
<dbReference type="Pfam" id="PF08657">
    <property type="entry name" value="DASH_Spc34"/>
    <property type="match status" value="2"/>
</dbReference>
<keyword evidence="9" id="KW-0498">Mitosis</keyword>
<accession>A0A6A7C4R7</accession>
<sequence>MPSIESHLEQIARCSASIAELDFSNPKPFTNALLARHDITALIRDTDAHERALFHLAPPAIRTTASEYHSSAPGQRRATVYQARQPKNRAVAAVLGGDLYARTRRITSTQQKSGEWDVEALLTGAEKLAAVYPTPGSFEKISSLRQRHKTLAKNIAYYEDRVARNQNELQLMSRSQGEDEGDTEDNPSDELQFTQEDLIVEEESVKQLEQRKKDLEQRIAEMSRDLQGLET</sequence>
<keyword evidence="14" id="KW-0539">Nucleus</keyword>
<evidence type="ECO:0000256" key="15">
    <source>
        <dbReference type="ARBA" id="ARBA00023306"/>
    </source>
</evidence>
<evidence type="ECO:0000256" key="14">
    <source>
        <dbReference type="ARBA" id="ARBA00023242"/>
    </source>
</evidence>
<dbReference type="GO" id="GO:0042729">
    <property type="term" value="C:DASH complex"/>
    <property type="evidence" value="ECO:0007669"/>
    <property type="project" value="InterPro"/>
</dbReference>
<keyword evidence="5" id="KW-0158">Chromosome</keyword>
<comment type="similarity">
    <text evidence="4">Belongs to the DASH complex SPC34 family.</text>
</comment>
<evidence type="ECO:0000256" key="10">
    <source>
        <dbReference type="ARBA" id="ARBA00022829"/>
    </source>
</evidence>
<dbReference type="GO" id="GO:0005876">
    <property type="term" value="C:spindle microtubule"/>
    <property type="evidence" value="ECO:0007669"/>
    <property type="project" value="InterPro"/>
</dbReference>
<dbReference type="Proteomes" id="UP000799421">
    <property type="component" value="Unassembled WGS sequence"/>
</dbReference>
<protein>
    <recommendedName>
        <fullName evidence="17">DASH complex subunit SPC34</fullName>
    </recommendedName>
    <alternativeName>
        <fullName evidence="18">Outer kinetochore protein SPC34</fullName>
    </alternativeName>
</protein>
<keyword evidence="13" id="KW-0206">Cytoskeleton</keyword>
<dbReference type="GO" id="GO:0051301">
    <property type="term" value="P:cell division"/>
    <property type="evidence" value="ECO:0007669"/>
    <property type="project" value="UniProtKB-KW"/>
</dbReference>
<keyword evidence="8" id="KW-0493">Microtubule</keyword>
<evidence type="ECO:0000256" key="8">
    <source>
        <dbReference type="ARBA" id="ARBA00022701"/>
    </source>
</evidence>
<comment type="subcellular location">
    <subcellularLocation>
        <location evidence="3">Chromosome</location>
        <location evidence="3">Centromere</location>
        <location evidence="3">Kinetochore</location>
    </subcellularLocation>
    <subcellularLocation>
        <location evidence="2">Cytoplasm</location>
        <location evidence="2">Cytoskeleton</location>
        <location evidence="2">Spindle</location>
    </subcellularLocation>
    <subcellularLocation>
        <location evidence="1">Nucleus</location>
    </subcellularLocation>
</comment>
<evidence type="ECO:0000313" key="20">
    <source>
        <dbReference type="EMBL" id="KAF2862247.1"/>
    </source>
</evidence>
<keyword evidence="7" id="KW-0132">Cell division</keyword>
<evidence type="ECO:0000256" key="11">
    <source>
        <dbReference type="ARBA" id="ARBA00022838"/>
    </source>
</evidence>
<reference evidence="20" key="1">
    <citation type="journal article" date="2020" name="Stud. Mycol.">
        <title>101 Dothideomycetes genomes: a test case for predicting lifestyles and emergence of pathogens.</title>
        <authorList>
            <person name="Haridas S."/>
            <person name="Albert R."/>
            <person name="Binder M."/>
            <person name="Bloem J."/>
            <person name="Labutti K."/>
            <person name="Salamov A."/>
            <person name="Andreopoulos B."/>
            <person name="Baker S."/>
            <person name="Barry K."/>
            <person name="Bills G."/>
            <person name="Bluhm B."/>
            <person name="Cannon C."/>
            <person name="Castanera R."/>
            <person name="Culley D."/>
            <person name="Daum C."/>
            <person name="Ezra D."/>
            <person name="Gonzalez J."/>
            <person name="Henrissat B."/>
            <person name="Kuo A."/>
            <person name="Liang C."/>
            <person name="Lipzen A."/>
            <person name="Lutzoni F."/>
            <person name="Magnuson J."/>
            <person name="Mondo S."/>
            <person name="Nolan M."/>
            <person name="Ohm R."/>
            <person name="Pangilinan J."/>
            <person name="Park H.-J."/>
            <person name="Ramirez L."/>
            <person name="Alfaro M."/>
            <person name="Sun H."/>
            <person name="Tritt A."/>
            <person name="Yoshinaga Y."/>
            <person name="Zwiers L.-H."/>
            <person name="Turgeon B."/>
            <person name="Goodwin S."/>
            <person name="Spatafora J."/>
            <person name="Crous P."/>
            <person name="Grigoriev I."/>
        </authorList>
    </citation>
    <scope>NUCLEOTIDE SEQUENCE</scope>
    <source>
        <strain evidence="20">CBS 480.64</strain>
    </source>
</reference>
<feature type="region of interest" description="Disordered" evidence="19">
    <location>
        <begin position="173"/>
        <end position="192"/>
    </location>
</feature>